<sequence length="76" mass="8634">MYKKLFAIAIAHVYRNEANYGSAPKYYTNDHLTNDKLKVTPTPNARFVGILKLEILRRIRTASNIQLTVASNKAII</sequence>
<evidence type="ECO:0000313" key="1">
    <source>
        <dbReference type="EMBL" id="CAF0863478.1"/>
    </source>
</evidence>
<name>A0A818WVD8_9BILA</name>
<comment type="caution">
    <text evidence="2">The sequence shown here is derived from an EMBL/GenBank/DDBJ whole genome shotgun (WGS) entry which is preliminary data.</text>
</comment>
<dbReference type="EMBL" id="CAJNOT010000145">
    <property type="protein sequence ID" value="CAF0863478.1"/>
    <property type="molecule type" value="Genomic_DNA"/>
</dbReference>
<evidence type="ECO:0000313" key="2">
    <source>
        <dbReference type="EMBL" id="CAF3729046.1"/>
    </source>
</evidence>
<proteinExistence type="predicted"/>
<protein>
    <submittedName>
        <fullName evidence="2">Uncharacterized protein</fullName>
    </submittedName>
</protein>
<gene>
    <name evidence="2" type="ORF">JBS370_LOCUS11289</name>
    <name evidence="1" type="ORF">ZHD862_LOCUS5504</name>
</gene>
<accession>A0A818WVD8</accession>
<dbReference type="Proteomes" id="UP000663836">
    <property type="component" value="Unassembled WGS sequence"/>
</dbReference>
<evidence type="ECO:0000313" key="3">
    <source>
        <dbReference type="Proteomes" id="UP000663836"/>
    </source>
</evidence>
<reference evidence="2" key="1">
    <citation type="submission" date="2021-02" db="EMBL/GenBank/DDBJ databases">
        <authorList>
            <person name="Nowell W R."/>
        </authorList>
    </citation>
    <scope>NUCLEOTIDE SEQUENCE</scope>
</reference>
<dbReference type="AlphaFoldDB" id="A0A818WVD8"/>
<dbReference type="Proteomes" id="UP000663864">
    <property type="component" value="Unassembled WGS sequence"/>
</dbReference>
<dbReference type="EMBL" id="CAJOBD010000863">
    <property type="protein sequence ID" value="CAF3729046.1"/>
    <property type="molecule type" value="Genomic_DNA"/>
</dbReference>
<organism evidence="2 3">
    <name type="scientific">Rotaria sordida</name>
    <dbReference type="NCBI Taxonomy" id="392033"/>
    <lineage>
        <taxon>Eukaryota</taxon>
        <taxon>Metazoa</taxon>
        <taxon>Spiralia</taxon>
        <taxon>Gnathifera</taxon>
        <taxon>Rotifera</taxon>
        <taxon>Eurotatoria</taxon>
        <taxon>Bdelloidea</taxon>
        <taxon>Philodinida</taxon>
        <taxon>Philodinidae</taxon>
        <taxon>Rotaria</taxon>
    </lineage>
</organism>